<proteinExistence type="predicted"/>
<keyword evidence="2" id="KW-1185">Reference proteome</keyword>
<protein>
    <submittedName>
        <fullName evidence="1">Uncharacterized protein</fullName>
    </submittedName>
</protein>
<name>A0A517TXN4_9BACT</name>
<dbReference type="KEGG" id="llh:I41_23340"/>
<organism evidence="1 2">
    <name type="scientific">Lacipirellula limnantheis</name>
    <dbReference type="NCBI Taxonomy" id="2528024"/>
    <lineage>
        <taxon>Bacteria</taxon>
        <taxon>Pseudomonadati</taxon>
        <taxon>Planctomycetota</taxon>
        <taxon>Planctomycetia</taxon>
        <taxon>Pirellulales</taxon>
        <taxon>Lacipirellulaceae</taxon>
        <taxon>Lacipirellula</taxon>
    </lineage>
</organism>
<dbReference type="EMBL" id="CP036339">
    <property type="protein sequence ID" value="QDT73145.1"/>
    <property type="molecule type" value="Genomic_DNA"/>
</dbReference>
<gene>
    <name evidence="1" type="ORF">I41_23340</name>
</gene>
<evidence type="ECO:0000313" key="1">
    <source>
        <dbReference type="EMBL" id="QDT73145.1"/>
    </source>
</evidence>
<reference evidence="1 2" key="1">
    <citation type="submission" date="2019-02" db="EMBL/GenBank/DDBJ databases">
        <title>Deep-cultivation of Planctomycetes and their phenomic and genomic characterization uncovers novel biology.</title>
        <authorList>
            <person name="Wiegand S."/>
            <person name="Jogler M."/>
            <person name="Boedeker C."/>
            <person name="Pinto D."/>
            <person name="Vollmers J."/>
            <person name="Rivas-Marin E."/>
            <person name="Kohn T."/>
            <person name="Peeters S.H."/>
            <person name="Heuer A."/>
            <person name="Rast P."/>
            <person name="Oberbeckmann S."/>
            <person name="Bunk B."/>
            <person name="Jeske O."/>
            <person name="Meyerdierks A."/>
            <person name="Storesund J.E."/>
            <person name="Kallscheuer N."/>
            <person name="Luecker S."/>
            <person name="Lage O.M."/>
            <person name="Pohl T."/>
            <person name="Merkel B.J."/>
            <person name="Hornburger P."/>
            <person name="Mueller R.-W."/>
            <person name="Bruemmer F."/>
            <person name="Labrenz M."/>
            <person name="Spormann A.M."/>
            <person name="Op den Camp H."/>
            <person name="Overmann J."/>
            <person name="Amann R."/>
            <person name="Jetten M.S.M."/>
            <person name="Mascher T."/>
            <person name="Medema M.H."/>
            <person name="Devos D.P."/>
            <person name="Kaster A.-K."/>
            <person name="Ovreas L."/>
            <person name="Rohde M."/>
            <person name="Galperin M.Y."/>
            <person name="Jogler C."/>
        </authorList>
    </citation>
    <scope>NUCLEOTIDE SEQUENCE [LARGE SCALE GENOMIC DNA]</scope>
    <source>
        <strain evidence="1 2">I41</strain>
    </source>
</reference>
<accession>A0A517TXN4</accession>
<dbReference type="Proteomes" id="UP000317909">
    <property type="component" value="Chromosome"/>
</dbReference>
<dbReference type="AlphaFoldDB" id="A0A517TXN4"/>
<evidence type="ECO:0000313" key="2">
    <source>
        <dbReference type="Proteomes" id="UP000317909"/>
    </source>
</evidence>
<sequence>MHVICAAVASQLVVLNGTLNQAMSAWNYQ</sequence>